<dbReference type="SUPFAM" id="SSF54786">
    <property type="entry name" value="YcfA/nrd intein domain"/>
    <property type="match status" value="1"/>
</dbReference>
<dbReference type="RefSeq" id="WP_111696817.1">
    <property type="nucleotide sequence ID" value="NZ_LS483458.1"/>
</dbReference>
<dbReference type="Pfam" id="PF07927">
    <property type="entry name" value="HicA_toxin"/>
    <property type="match status" value="1"/>
</dbReference>
<evidence type="ECO:0000313" key="2">
    <source>
        <dbReference type="Proteomes" id="UP000248808"/>
    </source>
</evidence>
<organism evidence="1 2">
    <name type="scientific">Haemophilus haemolyticus</name>
    <dbReference type="NCBI Taxonomy" id="726"/>
    <lineage>
        <taxon>Bacteria</taxon>
        <taxon>Pseudomonadati</taxon>
        <taxon>Pseudomonadota</taxon>
        <taxon>Gammaproteobacteria</taxon>
        <taxon>Pasteurellales</taxon>
        <taxon>Pasteurellaceae</taxon>
        <taxon>Haemophilus</taxon>
    </lineage>
</organism>
<proteinExistence type="predicted"/>
<dbReference type="AlphaFoldDB" id="A0A2X4R321"/>
<sequence>MSKAEKLLEKLRKEPPPKDFTWNDLRSLLNSLGFIEKQGNGSRVKFFHPDLCYPISLHKPHPGNELKLYVIEQLKSALDELNID</sequence>
<name>A0A2X4R321_HAEHA</name>
<evidence type="ECO:0000313" key="1">
    <source>
        <dbReference type="EMBL" id="SQH97537.1"/>
    </source>
</evidence>
<dbReference type="GeneID" id="56958037"/>
<evidence type="ECO:0008006" key="3">
    <source>
        <dbReference type="Google" id="ProtNLM"/>
    </source>
</evidence>
<dbReference type="GO" id="GO:0003729">
    <property type="term" value="F:mRNA binding"/>
    <property type="evidence" value="ECO:0007669"/>
    <property type="project" value="InterPro"/>
</dbReference>
<dbReference type="KEGG" id="hhz:NCTC10839_01455"/>
<dbReference type="InterPro" id="IPR012933">
    <property type="entry name" value="HicA_mRNA_interferase"/>
</dbReference>
<dbReference type="EMBL" id="LS483458">
    <property type="protein sequence ID" value="SQH97537.1"/>
    <property type="molecule type" value="Genomic_DNA"/>
</dbReference>
<dbReference type="Proteomes" id="UP000248808">
    <property type="component" value="Chromosome 1"/>
</dbReference>
<protein>
    <recommendedName>
        <fullName evidence="3">Type II toxin-antitoxin system HicA family toxin</fullName>
    </recommendedName>
</protein>
<accession>A0A2X4R321</accession>
<gene>
    <name evidence="1" type="ORF">NCTC10839_01455</name>
</gene>
<reference evidence="1 2" key="1">
    <citation type="submission" date="2018-06" db="EMBL/GenBank/DDBJ databases">
        <authorList>
            <consortium name="Pathogen Informatics"/>
            <person name="Doyle S."/>
        </authorList>
    </citation>
    <scope>NUCLEOTIDE SEQUENCE [LARGE SCALE GENOMIC DNA]</scope>
    <source>
        <strain evidence="1 2">NCTC10839</strain>
    </source>
</reference>